<name>A0A371BII1_9SPHN</name>
<sequence length="74" mass="8373">MDNKPDTLEDRELGGEGRKWSGFTEVDQAIVENRLTEYRLMKAWADPLSRIGIIVVCCVILAFFAFVFVSEFAG</sequence>
<accession>A0A371BII1</accession>
<keyword evidence="1" id="KW-0812">Transmembrane</keyword>
<feature type="transmembrane region" description="Helical" evidence="1">
    <location>
        <begin position="48"/>
        <end position="69"/>
    </location>
</feature>
<dbReference type="AlphaFoldDB" id="A0A371BII1"/>
<protein>
    <submittedName>
        <fullName evidence="2">Uncharacterized protein</fullName>
    </submittedName>
</protein>
<dbReference type="Proteomes" id="UP000263833">
    <property type="component" value="Unassembled WGS sequence"/>
</dbReference>
<keyword evidence="1" id="KW-1133">Transmembrane helix</keyword>
<evidence type="ECO:0000313" key="3">
    <source>
        <dbReference type="Proteomes" id="UP000263833"/>
    </source>
</evidence>
<keyword evidence="1" id="KW-0472">Membrane</keyword>
<dbReference type="OrthoDB" id="7428780at2"/>
<reference evidence="3" key="1">
    <citation type="submission" date="2018-08" db="EMBL/GenBank/DDBJ databases">
        <authorList>
            <person name="Kim S.-J."/>
            <person name="Jung G.-Y."/>
        </authorList>
    </citation>
    <scope>NUCLEOTIDE SEQUENCE [LARGE SCALE GENOMIC DNA]</scope>
    <source>
        <strain evidence="3">GY_G</strain>
    </source>
</reference>
<organism evidence="2 3">
    <name type="scientific">Sphingorhabdus pulchriflava</name>
    <dbReference type="NCBI Taxonomy" id="2292257"/>
    <lineage>
        <taxon>Bacteria</taxon>
        <taxon>Pseudomonadati</taxon>
        <taxon>Pseudomonadota</taxon>
        <taxon>Alphaproteobacteria</taxon>
        <taxon>Sphingomonadales</taxon>
        <taxon>Sphingomonadaceae</taxon>
        <taxon>Sphingorhabdus</taxon>
    </lineage>
</organism>
<dbReference type="EMBL" id="QRGP01000001">
    <property type="protein sequence ID" value="RDV07406.1"/>
    <property type="molecule type" value="Genomic_DNA"/>
</dbReference>
<evidence type="ECO:0000313" key="2">
    <source>
        <dbReference type="EMBL" id="RDV07406.1"/>
    </source>
</evidence>
<comment type="caution">
    <text evidence="2">The sequence shown here is derived from an EMBL/GenBank/DDBJ whole genome shotgun (WGS) entry which is preliminary data.</text>
</comment>
<gene>
    <name evidence="2" type="ORF">DXH95_08690</name>
</gene>
<proteinExistence type="predicted"/>
<keyword evidence="3" id="KW-1185">Reference proteome</keyword>
<dbReference type="RefSeq" id="WP_115548953.1">
    <property type="nucleotide sequence ID" value="NZ_QRGP01000001.1"/>
</dbReference>
<evidence type="ECO:0000256" key="1">
    <source>
        <dbReference type="SAM" id="Phobius"/>
    </source>
</evidence>